<dbReference type="Gene3D" id="1.10.287.80">
    <property type="entry name" value="ATP synthase, gamma subunit, helix hairpin domain"/>
    <property type="match status" value="1"/>
</dbReference>
<dbReference type="InterPro" id="IPR035968">
    <property type="entry name" value="ATP_synth_F1_ATPase_gsu"/>
</dbReference>
<evidence type="ECO:0000256" key="3">
    <source>
        <dbReference type="ARBA" id="ARBA00022448"/>
    </source>
</evidence>
<sequence length="99" mass="10862">TFLVDFGFSDTLSTYDDLDSDAIKNYSEFSLASLLFYGMKEGACSEQSSRMTAMDSASKNESELKGEMTDKLTLTYNQTCQAVITRELIEIISGAAALD</sequence>
<keyword evidence="4" id="KW-0375">Hydrogen ion transport</keyword>
<dbReference type="Proteomes" id="UP001159428">
    <property type="component" value="Unassembled WGS sequence"/>
</dbReference>
<dbReference type="PANTHER" id="PTHR11693">
    <property type="entry name" value="ATP SYNTHASE GAMMA CHAIN"/>
    <property type="match status" value="1"/>
</dbReference>
<dbReference type="AlphaFoldDB" id="A0AAU9X4N6"/>
<comment type="caution">
    <text evidence="10">The sequence shown here is derived from an EMBL/GenBank/DDBJ whole genome shotgun (WGS) entry which is preliminary data.</text>
</comment>
<name>A0AAU9X4N6_9CNID</name>
<evidence type="ECO:0000256" key="1">
    <source>
        <dbReference type="ARBA" id="ARBA00004170"/>
    </source>
</evidence>
<gene>
    <name evidence="10" type="ORF">PMEA_00017698</name>
</gene>
<dbReference type="SUPFAM" id="SSF52943">
    <property type="entry name" value="ATP synthase (F1-ATPase), gamma subunit"/>
    <property type="match status" value="1"/>
</dbReference>
<dbReference type="InterPro" id="IPR023632">
    <property type="entry name" value="ATP_synth_F1_gsu_CS"/>
</dbReference>
<evidence type="ECO:0000256" key="7">
    <source>
        <dbReference type="ARBA" id="ARBA00023196"/>
    </source>
</evidence>
<evidence type="ECO:0000256" key="8">
    <source>
        <dbReference type="ARBA" id="ARBA00023310"/>
    </source>
</evidence>
<comment type="similarity">
    <text evidence="2">Belongs to the ATPase gamma chain family.</text>
</comment>
<evidence type="ECO:0000256" key="6">
    <source>
        <dbReference type="ARBA" id="ARBA00023136"/>
    </source>
</evidence>
<evidence type="ECO:0000313" key="10">
    <source>
        <dbReference type="EMBL" id="CAH3136409.1"/>
    </source>
</evidence>
<dbReference type="InterPro" id="IPR000131">
    <property type="entry name" value="ATP_synth_F1_gsu"/>
</dbReference>
<evidence type="ECO:0000256" key="4">
    <source>
        <dbReference type="ARBA" id="ARBA00022781"/>
    </source>
</evidence>
<evidence type="ECO:0000256" key="5">
    <source>
        <dbReference type="ARBA" id="ARBA00023065"/>
    </source>
</evidence>
<dbReference type="PRINTS" id="PR00126">
    <property type="entry name" value="ATPASEGAMMA"/>
</dbReference>
<evidence type="ECO:0000256" key="9">
    <source>
        <dbReference type="ARBA" id="ARBA00031066"/>
    </source>
</evidence>
<comment type="subcellular location">
    <subcellularLocation>
        <location evidence="1">Membrane</location>
        <topology evidence="1">Peripheral membrane protein</topology>
    </subcellularLocation>
</comment>
<evidence type="ECO:0000313" key="11">
    <source>
        <dbReference type="Proteomes" id="UP001159428"/>
    </source>
</evidence>
<dbReference type="GO" id="GO:0046933">
    <property type="term" value="F:proton-transporting ATP synthase activity, rotational mechanism"/>
    <property type="evidence" value="ECO:0007669"/>
    <property type="project" value="InterPro"/>
</dbReference>
<keyword evidence="6" id="KW-0472">Membrane</keyword>
<accession>A0AAU9X4N6</accession>
<dbReference type="Pfam" id="PF00231">
    <property type="entry name" value="ATP-synt"/>
    <property type="match status" value="1"/>
</dbReference>
<proteinExistence type="inferred from homology"/>
<organism evidence="10 11">
    <name type="scientific">Pocillopora meandrina</name>
    <dbReference type="NCBI Taxonomy" id="46732"/>
    <lineage>
        <taxon>Eukaryota</taxon>
        <taxon>Metazoa</taxon>
        <taxon>Cnidaria</taxon>
        <taxon>Anthozoa</taxon>
        <taxon>Hexacorallia</taxon>
        <taxon>Scleractinia</taxon>
        <taxon>Astrocoeniina</taxon>
        <taxon>Pocilloporidae</taxon>
        <taxon>Pocillopora</taxon>
    </lineage>
</organism>
<evidence type="ECO:0000256" key="2">
    <source>
        <dbReference type="ARBA" id="ARBA00007681"/>
    </source>
</evidence>
<keyword evidence="5" id="KW-0406">Ion transport</keyword>
<keyword evidence="7" id="KW-0139">CF(1)</keyword>
<keyword evidence="11" id="KW-1185">Reference proteome</keyword>
<dbReference type="PANTHER" id="PTHR11693:SF22">
    <property type="entry name" value="ATP SYNTHASE SUBUNIT GAMMA, MITOCHONDRIAL"/>
    <property type="match status" value="1"/>
</dbReference>
<dbReference type="EMBL" id="CALNXJ010000030">
    <property type="protein sequence ID" value="CAH3136409.1"/>
    <property type="molecule type" value="Genomic_DNA"/>
</dbReference>
<dbReference type="GO" id="GO:0045259">
    <property type="term" value="C:proton-transporting ATP synthase complex"/>
    <property type="evidence" value="ECO:0007669"/>
    <property type="project" value="UniProtKB-KW"/>
</dbReference>
<keyword evidence="3" id="KW-0813">Transport</keyword>
<feature type="non-terminal residue" evidence="10">
    <location>
        <position position="1"/>
    </location>
</feature>
<protein>
    <recommendedName>
        <fullName evidence="9">F-ATPase gamma subunit</fullName>
    </recommendedName>
</protein>
<reference evidence="10 11" key="1">
    <citation type="submission" date="2022-05" db="EMBL/GenBank/DDBJ databases">
        <authorList>
            <consortium name="Genoscope - CEA"/>
            <person name="William W."/>
        </authorList>
    </citation>
    <scope>NUCLEOTIDE SEQUENCE [LARGE SCALE GENOMIC DNA]</scope>
</reference>
<dbReference type="PROSITE" id="PS00153">
    <property type="entry name" value="ATPASE_GAMMA"/>
    <property type="match status" value="1"/>
</dbReference>
<keyword evidence="8" id="KW-0066">ATP synthesis</keyword>